<evidence type="ECO:0000313" key="1">
    <source>
        <dbReference type="EMBL" id="MCO5725004.1"/>
    </source>
</evidence>
<dbReference type="Proteomes" id="UP001206312">
    <property type="component" value="Unassembled WGS sequence"/>
</dbReference>
<keyword evidence="2" id="KW-1185">Reference proteome</keyword>
<comment type="caution">
    <text evidence="1">The sequence shown here is derived from an EMBL/GenBank/DDBJ whole genome shotgun (WGS) entry which is preliminary data.</text>
</comment>
<reference evidence="1 2" key="1">
    <citation type="submission" date="2022-06" db="EMBL/GenBank/DDBJ databases">
        <authorList>
            <person name="Xuan X."/>
        </authorList>
    </citation>
    <scope>NUCLEOTIDE SEQUENCE [LARGE SCALE GENOMIC DNA]</scope>
    <source>
        <strain evidence="1 2">2V75</strain>
    </source>
</reference>
<organism evidence="1 2">
    <name type="scientific">Robiginitalea marina</name>
    <dbReference type="NCBI Taxonomy" id="2954105"/>
    <lineage>
        <taxon>Bacteria</taxon>
        <taxon>Pseudomonadati</taxon>
        <taxon>Bacteroidota</taxon>
        <taxon>Flavobacteriia</taxon>
        <taxon>Flavobacteriales</taxon>
        <taxon>Flavobacteriaceae</taxon>
        <taxon>Robiginitalea</taxon>
    </lineage>
</organism>
<evidence type="ECO:0008006" key="3">
    <source>
        <dbReference type="Google" id="ProtNLM"/>
    </source>
</evidence>
<dbReference type="PROSITE" id="PS51257">
    <property type="entry name" value="PROKAR_LIPOPROTEIN"/>
    <property type="match status" value="1"/>
</dbReference>
<dbReference type="RefSeq" id="WP_252741380.1">
    <property type="nucleotide sequence ID" value="NZ_JAMXIB010000006.1"/>
</dbReference>
<evidence type="ECO:0000313" key="2">
    <source>
        <dbReference type="Proteomes" id="UP001206312"/>
    </source>
</evidence>
<name>A0ABT1AYK9_9FLAO</name>
<dbReference type="EMBL" id="JAMXIB010000006">
    <property type="protein sequence ID" value="MCO5725004.1"/>
    <property type="molecule type" value="Genomic_DNA"/>
</dbReference>
<protein>
    <recommendedName>
        <fullName evidence="3">Lipoprotein</fullName>
    </recommendedName>
</protein>
<accession>A0ABT1AYK9</accession>
<sequence length="129" mass="14825">MKYQSLIFLLLFISCKSPRGLTSDISVKTYQARNKYGFPSLVVKCYDFDFRNKRSAIPAYVIVNDIVFEPKVENDSIKETVIRPTSNSKLDIKISFIGKKTIVINNFKILPKDSVVLDVFMKDSDEVLY</sequence>
<gene>
    <name evidence="1" type="ORF">NG653_09075</name>
</gene>
<proteinExistence type="predicted"/>